<evidence type="ECO:0000259" key="2">
    <source>
        <dbReference type="Pfam" id="PF26631"/>
    </source>
</evidence>
<dbReference type="OMA" id="DHCRISN"/>
<dbReference type="PANTHER" id="PTHR34566">
    <property type="entry name" value="ALTERED INHERITANCE OF MITOCHONDRIA PROTEIN"/>
    <property type="match status" value="1"/>
</dbReference>
<feature type="compositionally biased region" description="Polar residues" evidence="1">
    <location>
        <begin position="1"/>
        <end position="10"/>
    </location>
</feature>
<name>M1C223_SOLTU</name>
<dbReference type="eggNOG" id="ENOG502RY6N">
    <property type="taxonomic scope" value="Eukaryota"/>
</dbReference>
<keyword evidence="4" id="KW-1185">Reference proteome</keyword>
<dbReference type="OrthoDB" id="510712at2759"/>
<accession>M1C223</accession>
<dbReference type="InParanoid" id="M1C223"/>
<reference evidence="3" key="2">
    <citation type="submission" date="2015-06" db="UniProtKB">
        <authorList>
            <consortium name="EnsemblPlants"/>
        </authorList>
    </citation>
    <scope>IDENTIFICATION</scope>
    <source>
        <strain evidence="3">DM1-3 516 R44</strain>
    </source>
</reference>
<dbReference type="Pfam" id="PF26631">
    <property type="entry name" value="DUF8204"/>
    <property type="match status" value="1"/>
</dbReference>
<dbReference type="InterPro" id="IPR058517">
    <property type="entry name" value="DUF8204"/>
</dbReference>
<evidence type="ECO:0000313" key="4">
    <source>
        <dbReference type="Proteomes" id="UP000011115"/>
    </source>
</evidence>
<evidence type="ECO:0000256" key="1">
    <source>
        <dbReference type="SAM" id="MobiDB-lite"/>
    </source>
</evidence>
<dbReference type="Gramene" id="PGSC0003DMT400058057">
    <property type="protein sequence ID" value="PGSC0003DMT400058057"/>
    <property type="gene ID" value="PGSC0003DMG401022539"/>
</dbReference>
<feature type="compositionally biased region" description="Basic and acidic residues" evidence="1">
    <location>
        <begin position="11"/>
        <end position="21"/>
    </location>
</feature>
<dbReference type="RefSeq" id="XP_006343428.1">
    <property type="nucleotide sequence ID" value="XM_006343366.2"/>
</dbReference>
<feature type="region of interest" description="Disordered" evidence="1">
    <location>
        <begin position="157"/>
        <end position="187"/>
    </location>
</feature>
<dbReference type="RefSeq" id="XP_015162356.1">
    <property type="nucleotide sequence ID" value="XM_015306870.1"/>
</dbReference>
<dbReference type="HOGENOM" id="CLU_105226_0_0_1"/>
<dbReference type="ExpressionAtlas" id="M1C223">
    <property type="expression patterns" value="baseline"/>
</dbReference>
<dbReference type="KEGG" id="sot:102581937"/>
<feature type="compositionally biased region" description="Low complexity" evidence="1">
    <location>
        <begin position="43"/>
        <end position="53"/>
    </location>
</feature>
<dbReference type="Proteomes" id="UP000011115">
    <property type="component" value="Unassembled WGS sequence"/>
</dbReference>
<dbReference type="STRING" id="4113.M1C223"/>
<organism evidence="3 4">
    <name type="scientific">Solanum tuberosum</name>
    <name type="common">Potato</name>
    <dbReference type="NCBI Taxonomy" id="4113"/>
    <lineage>
        <taxon>Eukaryota</taxon>
        <taxon>Viridiplantae</taxon>
        <taxon>Streptophyta</taxon>
        <taxon>Embryophyta</taxon>
        <taxon>Tracheophyta</taxon>
        <taxon>Spermatophyta</taxon>
        <taxon>Magnoliopsida</taxon>
        <taxon>eudicotyledons</taxon>
        <taxon>Gunneridae</taxon>
        <taxon>Pentapetalae</taxon>
        <taxon>asterids</taxon>
        <taxon>lamiids</taxon>
        <taxon>Solanales</taxon>
        <taxon>Solanaceae</taxon>
        <taxon>Solanoideae</taxon>
        <taxon>Solaneae</taxon>
        <taxon>Solanum</taxon>
    </lineage>
</organism>
<gene>
    <name evidence="3" type="primary">LOC102581937</name>
</gene>
<dbReference type="AlphaFoldDB" id="M1C223"/>
<dbReference type="PANTHER" id="PTHR34566:SF5">
    <property type="match status" value="1"/>
</dbReference>
<proteinExistence type="predicted"/>
<protein>
    <recommendedName>
        <fullName evidence="2">DUF8204 domain-containing protein</fullName>
    </recommendedName>
</protein>
<evidence type="ECO:0000313" key="3">
    <source>
        <dbReference type="EnsemblPlants" id="PGSC0003DMT400058057"/>
    </source>
</evidence>
<dbReference type="PaxDb" id="4113-PGSC0003DMT400058057"/>
<dbReference type="GeneID" id="102581937"/>
<feature type="region of interest" description="Disordered" evidence="1">
    <location>
        <begin position="1"/>
        <end position="59"/>
    </location>
</feature>
<reference evidence="4" key="1">
    <citation type="journal article" date="2011" name="Nature">
        <title>Genome sequence and analysis of the tuber crop potato.</title>
        <authorList>
            <consortium name="The Potato Genome Sequencing Consortium"/>
        </authorList>
    </citation>
    <scope>NUCLEOTIDE SEQUENCE [LARGE SCALE GENOMIC DNA]</scope>
    <source>
        <strain evidence="4">cv. DM1-3 516 R44</strain>
    </source>
</reference>
<sequence>MTETENTIATSKERNSADHCRISNNKSVNNPAEAGGVGEEKSSSSSSVTSSSSLKKKGKSCKGCLYYSSAYISDSRNPLCLGLGRSFPQVPQYIVGKSEMQASKEGRNLTDFRYACIGYSVYLDQKARSADGQGVQTELPVCAGLEVLVDRKVSSVEAAPGHARKREDGHGVSQPRSHKPTHSTGNEFLTRFTRNANLVALGVAKNLQKVGNRIKEGVDDIFYRRPK</sequence>
<dbReference type="EnsemblPlants" id="PGSC0003DMT400058057">
    <property type="protein sequence ID" value="PGSC0003DMT400058057"/>
    <property type="gene ID" value="PGSC0003DMG401022539"/>
</dbReference>
<dbReference type="FunCoup" id="M1C223">
    <property type="interactions" value="1453"/>
</dbReference>
<feature type="domain" description="DUF8204" evidence="2">
    <location>
        <begin position="57"/>
        <end position="148"/>
    </location>
</feature>